<feature type="compositionally biased region" description="Basic and acidic residues" evidence="2">
    <location>
        <begin position="1291"/>
        <end position="1304"/>
    </location>
</feature>
<dbReference type="Pfam" id="PF19278">
    <property type="entry name" value="Hydant_A_C"/>
    <property type="match status" value="1"/>
</dbReference>
<name>A0A517L7I5_9PEZI</name>
<feature type="domain" description="Acetophenone carboxylase-like C-terminal" evidence="6">
    <location>
        <begin position="572"/>
        <end position="760"/>
    </location>
</feature>
<dbReference type="Pfam" id="PF05378">
    <property type="entry name" value="Hydant_A_N"/>
    <property type="match status" value="1"/>
</dbReference>
<sequence length="1382" mass="150867">MGSKEENIRGIRIAIDRGGTFTDCVGNPGSGRMEDDVIIKLLSVDPSNYDDAPLEGIRRLLSKFSGREIPRGEPLDTSMIDSIRMGTTVATNALLERKGEEIAMVVTKGFKDCLEIGNQSRPNIFDLAIRKPEVLYKRVVEVEERVTLEDYAEDPTRNETKVDSNGGKESVLVKGLSGEAVRILKRPDEDVIRKQLQEIFDSGLKSIAVCLMHGYTFPEHEALIGKIARDIGFEHVSLSHELMPMIKLVPRATSACADAYLTPAIKKYISGFSAGFEGGLGTESVKKENGAKGARCEFMQSDGGLVDVNSFSGLRAILSGPAGGVVGYALTSYDPETGTPVIGFDMGGTSTDVSRYGSGRYDHVFETTTAGVTIQSPQLDINTVAAGGGSRLFWKNGLFVVGPESASAHPGPACYRKGGPLTITDANLVLGRLLPEFFPKIFGPKEDQGLDPEASEKLFQELAKEINKDVAGDNKEKEKSLDEVAYGFIKIANETMTRPIRSLTEARGHDTSKHRLATFGGAGGQHAVAIAEALGIRQILIHRYSSVLSAYGMALADVVDERQEPESKVWADKGEVPEYLQAKMEDLKKKSREKLQDQGFSEKEIHFEEYLNMRYRGTESALMIVKPGKDEFNGEEFAFGRAFIKQHEQEFGFTLPDRDIIVDDVRARGIGKTFEGLEKTVDQQLKEIKPKDLPRGEKKCGTKQVYFEGGRQETPIYKLEDLAVGDRIQGPAMLADGTQTIVVTPGASALLIDTHVIINIGEGEMQDKKIDTKEVDPIMLSIFAHRFMAIAEQMGRALQKTSVSTNVKERLDYSCALFDAEGGLVANAPHLPVHLGSMSTCVRKQAEIWKGKLKRGDVLVSNHPMYGGTHLPDITVITPAFSGDNIVFYVASRAHHADIGGILPGSMPPQSRELYQEGAAIKSEKLVSEGNFNEKRITELLYDEPAKHPGCSGTRCLADNINDLKAQIAANQKGINLISTLIQDYGEEVVQFYMHSIQDNAEKSVRTLLKSVYKRFEGKDLSAVDFMDDGSPIKLKVTIDPEKGEAVFDFEGTGPEVYGNINAPEAVTYSAIIYCLRCLISEDIPLNQGCLAPIRIKIPKNSFLSPSDKAAVVGGNVLTSQRVTDVVLRAFQACAASQGDCNNLTFGFGGNVTGEQEVRGFGYYETIAGGSGAGPSWDGTNGVHTHMTNTRITDAEVFERRYPVLLREFSLRNGSRGEGRHVGGEGVVRDIEFRIPVLVSILSERRVYRPYGLEGGGDAKCGLNIWVRKVPKSVDGVVDGHDGEQEETDKAEDGSEGKGKAKKEQFEEHFEYRSINLGGKNTASMQAGERIIIHTPGGGGWGRVGGDESTRIVKPAARERDPKHAWRQGSIAMRQAEAEASA</sequence>
<evidence type="ECO:0000313" key="7">
    <source>
        <dbReference type="EMBL" id="QDS71594.1"/>
    </source>
</evidence>
<accession>A0A517L7I5</accession>
<dbReference type="InterPro" id="IPR049517">
    <property type="entry name" value="ACX-like_C"/>
</dbReference>
<gene>
    <name evidence="7" type="ORF">FKW77_006298</name>
</gene>
<dbReference type="GO" id="GO:0005829">
    <property type="term" value="C:cytosol"/>
    <property type="evidence" value="ECO:0007669"/>
    <property type="project" value="TreeGrafter"/>
</dbReference>
<keyword evidence="8" id="KW-1185">Reference proteome</keyword>
<dbReference type="STRING" id="50376.A0A517L7I5"/>
<comment type="similarity">
    <text evidence="1">Belongs to the oxoprolinase family.</text>
</comment>
<dbReference type="InterPro" id="IPR008040">
    <property type="entry name" value="Hydant_A_N"/>
</dbReference>
<feature type="region of interest" description="Disordered" evidence="2">
    <location>
        <begin position="1354"/>
        <end position="1382"/>
    </location>
</feature>
<evidence type="ECO:0000256" key="1">
    <source>
        <dbReference type="ARBA" id="ARBA00010403"/>
    </source>
</evidence>
<dbReference type="PANTHER" id="PTHR11365:SF2">
    <property type="entry name" value="5-OXOPROLINASE"/>
    <property type="match status" value="1"/>
</dbReference>
<dbReference type="InterPro" id="IPR003692">
    <property type="entry name" value="Hydantoinase_B"/>
</dbReference>
<evidence type="ECO:0000259" key="5">
    <source>
        <dbReference type="Pfam" id="PF05378"/>
    </source>
</evidence>
<feature type="domain" description="Hydantoinase/oxoprolinase N-terminal" evidence="5">
    <location>
        <begin position="12"/>
        <end position="231"/>
    </location>
</feature>
<evidence type="ECO:0000259" key="3">
    <source>
        <dbReference type="Pfam" id="PF01968"/>
    </source>
</evidence>
<dbReference type="Pfam" id="PF02538">
    <property type="entry name" value="Hydantoinase_B"/>
    <property type="match status" value="1"/>
</dbReference>
<feature type="compositionally biased region" description="Basic and acidic residues" evidence="2">
    <location>
        <begin position="1354"/>
        <end position="1364"/>
    </location>
</feature>
<evidence type="ECO:0008006" key="9">
    <source>
        <dbReference type="Google" id="ProtNLM"/>
    </source>
</evidence>
<dbReference type="OrthoDB" id="3643at2759"/>
<proteinExistence type="inferred from homology"/>
<evidence type="ECO:0000259" key="6">
    <source>
        <dbReference type="Pfam" id="PF19278"/>
    </source>
</evidence>
<dbReference type="EMBL" id="CP042190">
    <property type="protein sequence ID" value="QDS71594.1"/>
    <property type="molecule type" value="Genomic_DNA"/>
</dbReference>
<feature type="domain" description="Hydantoinase B/oxoprolinase" evidence="4">
    <location>
        <begin position="776"/>
        <end position="1343"/>
    </location>
</feature>
<dbReference type="GO" id="GO:0006749">
    <property type="term" value="P:glutathione metabolic process"/>
    <property type="evidence" value="ECO:0007669"/>
    <property type="project" value="TreeGrafter"/>
</dbReference>
<dbReference type="PANTHER" id="PTHR11365">
    <property type="entry name" value="5-OXOPROLINASE RELATED"/>
    <property type="match status" value="1"/>
</dbReference>
<feature type="domain" description="Hydantoinase A/oxoprolinase" evidence="3">
    <location>
        <begin position="251"/>
        <end position="561"/>
    </location>
</feature>
<evidence type="ECO:0000256" key="2">
    <source>
        <dbReference type="SAM" id="MobiDB-lite"/>
    </source>
</evidence>
<dbReference type="GO" id="GO:0017168">
    <property type="term" value="F:5-oxoprolinase (ATP-hydrolyzing) activity"/>
    <property type="evidence" value="ECO:0007669"/>
    <property type="project" value="TreeGrafter"/>
</dbReference>
<evidence type="ECO:0000313" key="8">
    <source>
        <dbReference type="Proteomes" id="UP000316270"/>
    </source>
</evidence>
<dbReference type="InterPro" id="IPR002821">
    <property type="entry name" value="Hydantoinase_A"/>
</dbReference>
<dbReference type="InterPro" id="IPR045079">
    <property type="entry name" value="Oxoprolinase-like"/>
</dbReference>
<protein>
    <recommendedName>
        <fullName evidence="9">5-oxoprolinase</fullName>
    </recommendedName>
</protein>
<evidence type="ECO:0000259" key="4">
    <source>
        <dbReference type="Pfam" id="PF02538"/>
    </source>
</evidence>
<feature type="region of interest" description="Disordered" evidence="2">
    <location>
        <begin position="1276"/>
        <end position="1304"/>
    </location>
</feature>
<dbReference type="Proteomes" id="UP000316270">
    <property type="component" value="Chromosome 6"/>
</dbReference>
<reference evidence="7 8" key="1">
    <citation type="submission" date="2019-07" db="EMBL/GenBank/DDBJ databases">
        <title>Finished genome of Venturia effusa.</title>
        <authorList>
            <person name="Young C.A."/>
            <person name="Cox M.P."/>
            <person name="Ganley A.R.D."/>
            <person name="David W.J."/>
        </authorList>
    </citation>
    <scope>NUCLEOTIDE SEQUENCE [LARGE SCALE GENOMIC DNA]</scope>
    <source>
        <strain evidence="8">albino</strain>
    </source>
</reference>
<dbReference type="Pfam" id="PF01968">
    <property type="entry name" value="Hydantoinase_A"/>
    <property type="match status" value="1"/>
</dbReference>
<organism evidence="7 8">
    <name type="scientific">Venturia effusa</name>
    <dbReference type="NCBI Taxonomy" id="50376"/>
    <lineage>
        <taxon>Eukaryota</taxon>
        <taxon>Fungi</taxon>
        <taxon>Dikarya</taxon>
        <taxon>Ascomycota</taxon>
        <taxon>Pezizomycotina</taxon>
        <taxon>Dothideomycetes</taxon>
        <taxon>Pleosporomycetidae</taxon>
        <taxon>Venturiales</taxon>
        <taxon>Venturiaceae</taxon>
        <taxon>Venturia</taxon>
    </lineage>
</organism>